<accession>A0A8J5T3D6</accession>
<reference evidence="2" key="2">
    <citation type="submission" date="2021-02" db="EMBL/GenBank/DDBJ databases">
        <authorList>
            <person name="Kimball J.A."/>
            <person name="Haas M.W."/>
            <person name="Macchietto M."/>
            <person name="Kono T."/>
            <person name="Duquette J."/>
            <person name="Shao M."/>
        </authorList>
    </citation>
    <scope>NUCLEOTIDE SEQUENCE</scope>
    <source>
        <tissue evidence="2">Fresh leaf tissue</tissue>
    </source>
</reference>
<gene>
    <name evidence="2" type="ORF">GUJ93_ZPchr0007g5027</name>
</gene>
<evidence type="ECO:0000256" key="1">
    <source>
        <dbReference type="SAM" id="MobiDB-lite"/>
    </source>
</evidence>
<organism evidence="2 3">
    <name type="scientific">Zizania palustris</name>
    <name type="common">Northern wild rice</name>
    <dbReference type="NCBI Taxonomy" id="103762"/>
    <lineage>
        <taxon>Eukaryota</taxon>
        <taxon>Viridiplantae</taxon>
        <taxon>Streptophyta</taxon>
        <taxon>Embryophyta</taxon>
        <taxon>Tracheophyta</taxon>
        <taxon>Spermatophyta</taxon>
        <taxon>Magnoliopsida</taxon>
        <taxon>Liliopsida</taxon>
        <taxon>Poales</taxon>
        <taxon>Poaceae</taxon>
        <taxon>BOP clade</taxon>
        <taxon>Oryzoideae</taxon>
        <taxon>Oryzeae</taxon>
        <taxon>Zizaniinae</taxon>
        <taxon>Zizania</taxon>
    </lineage>
</organism>
<dbReference type="EMBL" id="JAAALK010000282">
    <property type="protein sequence ID" value="KAG8077872.1"/>
    <property type="molecule type" value="Genomic_DNA"/>
</dbReference>
<keyword evidence="3" id="KW-1185">Reference proteome</keyword>
<evidence type="ECO:0000313" key="3">
    <source>
        <dbReference type="Proteomes" id="UP000729402"/>
    </source>
</evidence>
<proteinExistence type="predicted"/>
<reference evidence="2" key="1">
    <citation type="journal article" date="2021" name="bioRxiv">
        <title>Whole Genome Assembly and Annotation of Northern Wild Rice, Zizania palustris L., Supports a Whole Genome Duplication in the Zizania Genus.</title>
        <authorList>
            <person name="Haas M."/>
            <person name="Kono T."/>
            <person name="Macchietto M."/>
            <person name="Millas R."/>
            <person name="McGilp L."/>
            <person name="Shao M."/>
            <person name="Duquette J."/>
            <person name="Hirsch C.N."/>
            <person name="Kimball J."/>
        </authorList>
    </citation>
    <scope>NUCLEOTIDE SEQUENCE</scope>
    <source>
        <tissue evidence="2">Fresh leaf tissue</tissue>
    </source>
</reference>
<name>A0A8J5T3D6_ZIZPA</name>
<feature type="region of interest" description="Disordered" evidence="1">
    <location>
        <begin position="1"/>
        <end position="49"/>
    </location>
</feature>
<feature type="compositionally biased region" description="Basic and acidic residues" evidence="1">
    <location>
        <begin position="20"/>
        <end position="35"/>
    </location>
</feature>
<sequence>MEMERSSMRAAAFRRGAGRGFRDRTPVSHRADRGSGRGMAVDGSEPAAAAAQASEDRLVAESIIYSVAAASSSSVSGTPPTRLDLNKVREANIFAIFQAQHDGCLMISRPSSSL</sequence>
<evidence type="ECO:0000313" key="2">
    <source>
        <dbReference type="EMBL" id="KAG8077872.1"/>
    </source>
</evidence>
<comment type="caution">
    <text evidence="2">The sequence shown here is derived from an EMBL/GenBank/DDBJ whole genome shotgun (WGS) entry which is preliminary data.</text>
</comment>
<dbReference type="AlphaFoldDB" id="A0A8J5T3D6"/>
<protein>
    <submittedName>
        <fullName evidence="2">Uncharacterized protein</fullName>
    </submittedName>
</protein>
<dbReference type="Proteomes" id="UP000729402">
    <property type="component" value="Unassembled WGS sequence"/>
</dbReference>